<evidence type="ECO:0000313" key="3">
    <source>
        <dbReference type="Proteomes" id="UP000317344"/>
    </source>
</evidence>
<dbReference type="Pfam" id="PF00561">
    <property type="entry name" value="Abhydrolase_1"/>
    <property type="match status" value="1"/>
</dbReference>
<reference evidence="2 3" key="1">
    <citation type="submission" date="2019-07" db="EMBL/GenBank/DDBJ databases">
        <title>Tomitella cavernea sp. nov., an actinomycete isolated from soil.</title>
        <authorList>
            <person name="Cheng J."/>
        </authorList>
    </citation>
    <scope>NUCLEOTIDE SEQUENCE [LARGE SCALE GENOMIC DNA]</scope>
    <source>
        <strain evidence="2 3">HY188</strain>
    </source>
</reference>
<gene>
    <name evidence="2" type="ORF">FO059_01795</name>
</gene>
<feature type="domain" description="AB hydrolase-1" evidence="1">
    <location>
        <begin position="74"/>
        <end position="310"/>
    </location>
</feature>
<dbReference type="GO" id="GO:0016020">
    <property type="term" value="C:membrane"/>
    <property type="evidence" value="ECO:0007669"/>
    <property type="project" value="TreeGrafter"/>
</dbReference>
<dbReference type="KEGG" id="toy:FO059_01795"/>
<keyword evidence="2" id="KW-0378">Hydrolase</keyword>
<dbReference type="InterPro" id="IPR000073">
    <property type="entry name" value="AB_hydrolase_1"/>
</dbReference>
<keyword evidence="3" id="KW-1185">Reference proteome</keyword>
<evidence type="ECO:0000313" key="2">
    <source>
        <dbReference type="EMBL" id="QDQ96308.1"/>
    </source>
</evidence>
<dbReference type="Gene3D" id="3.40.50.1820">
    <property type="entry name" value="alpha/beta hydrolase"/>
    <property type="match status" value="1"/>
</dbReference>
<dbReference type="OrthoDB" id="9801162at2"/>
<dbReference type="InterPro" id="IPR029058">
    <property type="entry name" value="AB_hydrolase_fold"/>
</dbReference>
<proteinExistence type="predicted"/>
<dbReference type="GO" id="GO:0016787">
    <property type="term" value="F:hydrolase activity"/>
    <property type="evidence" value="ECO:0007669"/>
    <property type="project" value="UniProtKB-KW"/>
</dbReference>
<accession>A0A516WZS3</accession>
<dbReference type="SUPFAM" id="SSF53474">
    <property type="entry name" value="alpha/beta-Hydrolases"/>
    <property type="match status" value="1"/>
</dbReference>
<dbReference type="EMBL" id="CP041765">
    <property type="protein sequence ID" value="QDQ96308.1"/>
    <property type="molecule type" value="Genomic_DNA"/>
</dbReference>
<dbReference type="PRINTS" id="PR00111">
    <property type="entry name" value="ABHYDROLASE"/>
</dbReference>
<organism evidence="2 3">
    <name type="scientific">Tomitella fengzijianii</name>
    <dbReference type="NCBI Taxonomy" id="2597660"/>
    <lineage>
        <taxon>Bacteria</taxon>
        <taxon>Bacillati</taxon>
        <taxon>Actinomycetota</taxon>
        <taxon>Actinomycetes</taxon>
        <taxon>Mycobacteriales</taxon>
        <taxon>Tomitella</taxon>
    </lineage>
</organism>
<dbReference type="PANTHER" id="PTHR43798">
    <property type="entry name" value="MONOACYLGLYCEROL LIPASE"/>
    <property type="match status" value="1"/>
</dbReference>
<dbReference type="Proteomes" id="UP000317344">
    <property type="component" value="Chromosome"/>
</dbReference>
<reference evidence="2 3" key="2">
    <citation type="submission" date="2019-07" db="EMBL/GenBank/DDBJ databases">
        <authorList>
            <person name="Huang Y."/>
        </authorList>
    </citation>
    <scope>NUCLEOTIDE SEQUENCE [LARGE SCALE GENOMIC DNA]</scope>
    <source>
        <strain evidence="2 3">HY188</strain>
    </source>
</reference>
<evidence type="ECO:0000259" key="1">
    <source>
        <dbReference type="Pfam" id="PF00561"/>
    </source>
</evidence>
<protein>
    <submittedName>
        <fullName evidence="2">Alpha/beta fold hydrolase</fullName>
    </submittedName>
</protein>
<dbReference type="PANTHER" id="PTHR43798:SF33">
    <property type="entry name" value="HYDROLASE, PUTATIVE (AFU_ORTHOLOGUE AFUA_2G14860)-RELATED"/>
    <property type="match status" value="1"/>
</dbReference>
<dbReference type="InterPro" id="IPR050266">
    <property type="entry name" value="AB_hydrolase_sf"/>
</dbReference>
<sequence>MRLPLIGPPPCRALSGTCSNGARRHSAIRRSAATHREGTAVSEQTDFDSTSRTITAGRFELHYNEAGTDKPGTPVLFLHGSGPGVNGWSNFSGNFAAFAEQRRTIILDMPGFGRSPALEWDAAYPRVAAEAVAALLDELGIEKADIVGNSMGGNVACEAALATPGKVRRMALMGPGGLAENLFAPNPSEGSRRLFDFLKNPSEEAMEAWVDTMVGNRDVVSPELIADRTRRALEPGVIAQTMGIFGSIFNPEFKTLPLWARAEGIVQPTLLIWGRDDRMLPYEGAHFAYRHLPDAELHVFSNCGHWAMIEQRESFNRLVLEYFTRED</sequence>
<name>A0A516WZS3_9ACTN</name>
<dbReference type="AlphaFoldDB" id="A0A516WZS3"/>